<evidence type="ECO:0000256" key="1">
    <source>
        <dbReference type="ARBA" id="ARBA00008889"/>
    </source>
</evidence>
<evidence type="ECO:0000256" key="4">
    <source>
        <dbReference type="ARBA" id="ARBA00035202"/>
    </source>
</evidence>
<sequence>MAKTIDQKKAIVKKLADAFKSSKSVIFSDIKGLNVADTSELRSLLREEKVGHTVAKLTLVKRALREVGLKTDGMDFKTQVAVSYAGDETSAARILKKFSKSHENLKPMSGFLEGESIDAEKVTVLANMPTKHELLGQLVSVIAGPSRGLVTVLSGNLRGLVRVLSQIKK</sequence>
<dbReference type="HAMAP" id="MF_00362">
    <property type="entry name" value="Ribosomal_uL10"/>
    <property type="match status" value="1"/>
</dbReference>
<dbReference type="InterPro" id="IPR043141">
    <property type="entry name" value="Ribosomal_uL10-like_sf"/>
</dbReference>
<accession>A0A1F5NTV7</accession>
<evidence type="ECO:0000256" key="2">
    <source>
        <dbReference type="ARBA" id="ARBA00022980"/>
    </source>
</evidence>
<keyword evidence="3 5" id="KW-0687">Ribonucleoprotein</keyword>
<dbReference type="GO" id="GO:1990904">
    <property type="term" value="C:ribonucleoprotein complex"/>
    <property type="evidence" value="ECO:0007669"/>
    <property type="project" value="UniProtKB-KW"/>
</dbReference>
<dbReference type="GO" id="GO:0070180">
    <property type="term" value="F:large ribosomal subunit rRNA binding"/>
    <property type="evidence" value="ECO:0007669"/>
    <property type="project" value="UniProtKB-UniRule"/>
</dbReference>
<dbReference type="Pfam" id="PF00466">
    <property type="entry name" value="Ribosomal_L10"/>
    <property type="match status" value="1"/>
</dbReference>
<gene>
    <name evidence="5" type="primary">rplJ</name>
    <name evidence="6" type="ORF">A2826_01290</name>
</gene>
<dbReference type="PANTHER" id="PTHR11560">
    <property type="entry name" value="39S RIBOSOMAL PROTEIN L10, MITOCHONDRIAL"/>
    <property type="match status" value="1"/>
</dbReference>
<dbReference type="AlphaFoldDB" id="A0A1F5NTV7"/>
<dbReference type="CDD" id="cd05797">
    <property type="entry name" value="Ribosomal_L10"/>
    <property type="match status" value="1"/>
</dbReference>
<dbReference type="GO" id="GO:0005840">
    <property type="term" value="C:ribosome"/>
    <property type="evidence" value="ECO:0007669"/>
    <property type="project" value="UniProtKB-KW"/>
</dbReference>
<organism evidence="6 7">
    <name type="scientific">Candidatus Doudnabacteria bacterium RIFCSPHIGHO2_01_FULL_43_23</name>
    <dbReference type="NCBI Taxonomy" id="1817822"/>
    <lineage>
        <taxon>Bacteria</taxon>
        <taxon>Candidatus Doudnaibacteriota</taxon>
    </lineage>
</organism>
<dbReference type="Gene3D" id="3.30.70.1730">
    <property type="match status" value="1"/>
</dbReference>
<comment type="subunit">
    <text evidence="5">Part of the ribosomal stalk of the 50S ribosomal subunit. The N-terminus interacts with L11 and the large rRNA to form the base of the stalk. The C-terminus forms an elongated spine to which L12 dimers bind in a sequential fashion forming a multimeric L10(L12)X complex.</text>
</comment>
<dbReference type="InterPro" id="IPR047865">
    <property type="entry name" value="Ribosomal_uL10_bac_type"/>
</dbReference>
<comment type="function">
    <text evidence="5">Forms part of the ribosomal stalk, playing a central role in the interaction of the ribosome with GTP-bound translation factors.</text>
</comment>
<comment type="caution">
    <text evidence="6">The sequence shown here is derived from an EMBL/GenBank/DDBJ whole genome shotgun (WGS) entry which is preliminary data.</text>
</comment>
<keyword evidence="5" id="KW-0694">RNA-binding</keyword>
<evidence type="ECO:0000313" key="7">
    <source>
        <dbReference type="Proteomes" id="UP000177912"/>
    </source>
</evidence>
<dbReference type="EMBL" id="MFEI01000013">
    <property type="protein sequence ID" value="OGE81043.1"/>
    <property type="molecule type" value="Genomic_DNA"/>
</dbReference>
<keyword evidence="5" id="KW-0699">rRNA-binding</keyword>
<keyword evidence="2 5" id="KW-0689">Ribosomal protein</keyword>
<dbReference type="SUPFAM" id="SSF160369">
    <property type="entry name" value="Ribosomal protein L10-like"/>
    <property type="match status" value="1"/>
</dbReference>
<dbReference type="InterPro" id="IPR001790">
    <property type="entry name" value="Ribosomal_uL10"/>
</dbReference>
<dbReference type="Gene3D" id="6.10.250.290">
    <property type="match status" value="1"/>
</dbReference>
<evidence type="ECO:0000313" key="6">
    <source>
        <dbReference type="EMBL" id="OGE81043.1"/>
    </source>
</evidence>
<protein>
    <recommendedName>
        <fullName evidence="4 5">Large ribosomal subunit protein uL10</fullName>
    </recommendedName>
</protein>
<proteinExistence type="inferred from homology"/>
<dbReference type="NCBIfam" id="NF000955">
    <property type="entry name" value="PRK00099.1-1"/>
    <property type="match status" value="1"/>
</dbReference>
<dbReference type="GO" id="GO:0006412">
    <property type="term" value="P:translation"/>
    <property type="evidence" value="ECO:0007669"/>
    <property type="project" value="UniProtKB-UniRule"/>
</dbReference>
<dbReference type="InterPro" id="IPR022973">
    <property type="entry name" value="Ribosomal_uL10_bac"/>
</dbReference>
<dbReference type="STRING" id="1817822.A2826_01290"/>
<evidence type="ECO:0000256" key="3">
    <source>
        <dbReference type="ARBA" id="ARBA00023274"/>
    </source>
</evidence>
<evidence type="ECO:0000256" key="5">
    <source>
        <dbReference type="HAMAP-Rule" id="MF_00362"/>
    </source>
</evidence>
<name>A0A1F5NTV7_9BACT</name>
<dbReference type="Proteomes" id="UP000177912">
    <property type="component" value="Unassembled WGS sequence"/>
</dbReference>
<reference evidence="6 7" key="1">
    <citation type="journal article" date="2016" name="Nat. Commun.">
        <title>Thousands of microbial genomes shed light on interconnected biogeochemical processes in an aquifer system.</title>
        <authorList>
            <person name="Anantharaman K."/>
            <person name="Brown C.T."/>
            <person name="Hug L.A."/>
            <person name="Sharon I."/>
            <person name="Castelle C.J."/>
            <person name="Probst A.J."/>
            <person name="Thomas B.C."/>
            <person name="Singh A."/>
            <person name="Wilkins M.J."/>
            <person name="Karaoz U."/>
            <person name="Brodie E.L."/>
            <person name="Williams K.H."/>
            <person name="Hubbard S.S."/>
            <person name="Banfield J.F."/>
        </authorList>
    </citation>
    <scope>NUCLEOTIDE SEQUENCE [LARGE SCALE GENOMIC DNA]</scope>
</reference>
<comment type="similarity">
    <text evidence="1 5">Belongs to the universal ribosomal protein uL10 family.</text>
</comment>